<organism evidence="1 2">
    <name type="scientific">Desulfatitalea alkaliphila</name>
    <dbReference type="NCBI Taxonomy" id="2929485"/>
    <lineage>
        <taxon>Bacteria</taxon>
        <taxon>Pseudomonadati</taxon>
        <taxon>Thermodesulfobacteriota</taxon>
        <taxon>Desulfobacteria</taxon>
        <taxon>Desulfobacterales</taxon>
        <taxon>Desulfosarcinaceae</taxon>
        <taxon>Desulfatitalea</taxon>
    </lineage>
</organism>
<dbReference type="AlphaFoldDB" id="A0AA41UIH1"/>
<accession>A0AA41UIH1</accession>
<dbReference type="EMBL" id="JALJRB010000008">
    <property type="protein sequence ID" value="MCJ8500775.1"/>
    <property type="molecule type" value="Genomic_DNA"/>
</dbReference>
<dbReference type="Proteomes" id="UP001165427">
    <property type="component" value="Unassembled WGS sequence"/>
</dbReference>
<protein>
    <recommendedName>
        <fullName evidence="3">4Fe-4S Wbl-type domain-containing protein</fullName>
    </recommendedName>
</protein>
<evidence type="ECO:0000313" key="2">
    <source>
        <dbReference type="Proteomes" id="UP001165427"/>
    </source>
</evidence>
<gene>
    <name evidence="1" type="ORF">MRX98_09355</name>
</gene>
<name>A0AA41UIH1_9BACT</name>
<comment type="caution">
    <text evidence="1">The sequence shown here is derived from an EMBL/GenBank/DDBJ whole genome shotgun (WGS) entry which is preliminary data.</text>
</comment>
<reference evidence="1" key="1">
    <citation type="submission" date="2022-04" db="EMBL/GenBank/DDBJ databases">
        <title>Desulfatitalea alkaliphila sp. nov., a novel anaerobic sulfate-reducing bacterium isolated from terrestrial mud volcano, Taman Peninsula, Russia.</title>
        <authorList>
            <person name="Khomyakova M.A."/>
            <person name="Merkel A.Y."/>
            <person name="Slobodkin A.I."/>
        </authorList>
    </citation>
    <scope>NUCLEOTIDE SEQUENCE</scope>
    <source>
        <strain evidence="1">M08but</strain>
    </source>
</reference>
<proteinExistence type="predicted"/>
<keyword evidence="2" id="KW-1185">Reference proteome</keyword>
<evidence type="ECO:0000313" key="1">
    <source>
        <dbReference type="EMBL" id="MCJ8500775.1"/>
    </source>
</evidence>
<dbReference type="RefSeq" id="WP_246906205.1">
    <property type="nucleotide sequence ID" value="NZ_JALJRB010000008.1"/>
</dbReference>
<evidence type="ECO:0008006" key="3">
    <source>
        <dbReference type="Google" id="ProtNLM"/>
    </source>
</evidence>
<sequence length="92" mass="10650">MAESPRDEKPACYGDIETVFPLAADGLRATPEECMRCLHKTACLRSAMEGRRGWRVRAEMVDRAYRGGIIGFFQRWSRKKIIDQQRQKEETS</sequence>